<keyword evidence="1" id="KW-0645">Protease</keyword>
<evidence type="ECO:0000313" key="2">
    <source>
        <dbReference type="Proteomes" id="UP001143810"/>
    </source>
</evidence>
<keyword evidence="1" id="KW-0378">Hydrolase</keyword>
<dbReference type="InterPro" id="IPR009003">
    <property type="entry name" value="Peptidase_S1_PA"/>
</dbReference>
<name>A0A9X2P3T0_9BACE</name>
<protein>
    <submittedName>
        <fullName evidence="1">Serine protease</fullName>
    </submittedName>
</protein>
<proteinExistence type="predicted"/>
<dbReference type="EMBL" id="JAMZEE010000063">
    <property type="protein sequence ID" value="MCR6509844.1"/>
    <property type="molecule type" value="Genomic_DNA"/>
</dbReference>
<reference evidence="1" key="1">
    <citation type="journal article" date="2022" name="Arch. Microbiol.">
        <title>Bacteroides muris sp. nov. isolated from the cecum of wild-derived house mice.</title>
        <authorList>
            <person name="Fokt H."/>
            <person name="Unni R."/>
            <person name="Repnik U."/>
            <person name="Schmitz R.A."/>
            <person name="Bramkamp M."/>
            <person name="Baines J.F."/>
            <person name="Unterweger D."/>
        </authorList>
    </citation>
    <scope>NUCLEOTIDE SEQUENCE</scope>
    <source>
        <strain evidence="1">KH569_7</strain>
    </source>
</reference>
<dbReference type="Pfam" id="PF13365">
    <property type="entry name" value="Trypsin_2"/>
    <property type="match status" value="1"/>
</dbReference>
<comment type="caution">
    <text evidence="1">The sequence shown here is derived from an EMBL/GenBank/DDBJ whole genome shotgun (WGS) entry which is preliminary data.</text>
</comment>
<dbReference type="SUPFAM" id="SSF50494">
    <property type="entry name" value="Trypsin-like serine proteases"/>
    <property type="match status" value="1"/>
</dbReference>
<accession>A0A9X2P3T0</accession>
<dbReference type="InterPro" id="IPR043504">
    <property type="entry name" value="Peptidase_S1_PA_chymotrypsin"/>
</dbReference>
<dbReference type="Gene3D" id="2.40.10.10">
    <property type="entry name" value="Trypsin-like serine proteases"/>
    <property type="match status" value="2"/>
</dbReference>
<gene>
    <name evidence="1" type="ORF">M1B78_17235</name>
</gene>
<dbReference type="AlphaFoldDB" id="A0A9X2P3T0"/>
<dbReference type="GO" id="GO:0006508">
    <property type="term" value="P:proteolysis"/>
    <property type="evidence" value="ECO:0007669"/>
    <property type="project" value="UniProtKB-KW"/>
</dbReference>
<dbReference type="Proteomes" id="UP001143810">
    <property type="component" value="Unassembled WGS sequence"/>
</dbReference>
<organism evidence="1 2">
    <name type="scientific">Bacteroides muris</name>
    <name type="common">ex Fokt et al. 2023</name>
    <dbReference type="NCBI Taxonomy" id="2937417"/>
    <lineage>
        <taxon>Bacteria</taxon>
        <taxon>Pseudomonadati</taxon>
        <taxon>Bacteroidota</taxon>
        <taxon>Bacteroidia</taxon>
        <taxon>Bacteroidales</taxon>
        <taxon>Bacteroidaceae</taxon>
        <taxon>Bacteroides</taxon>
    </lineage>
</organism>
<dbReference type="RefSeq" id="WP_229093614.1">
    <property type="nucleotide sequence ID" value="NZ_JAMZEE010000063.1"/>
</dbReference>
<evidence type="ECO:0000313" key="1">
    <source>
        <dbReference type="EMBL" id="MCR6509844.1"/>
    </source>
</evidence>
<sequence>MFDFTQITLVIGKYNKNTHAIDMLGTGFLISNEGKVVTARHVVGNETNDLCVLLPHIPNINVYQDVTDLSCRPATAIIEDINPITDLCILKTDLGFNGNLPPLESLDNIPVGEKIGMFGFPHCVMGRRVLTYQETEIGAKMLLETSGIKSKYATINIQTRPGQSGSLVFNIRTGAIVGLLIGTYAPASGVIIAGINPHELNQTSYCISANHIKEML</sequence>
<dbReference type="GO" id="GO:0008233">
    <property type="term" value="F:peptidase activity"/>
    <property type="evidence" value="ECO:0007669"/>
    <property type="project" value="UniProtKB-KW"/>
</dbReference>
<reference evidence="1" key="2">
    <citation type="submission" date="2022-04" db="EMBL/GenBank/DDBJ databases">
        <authorList>
            <person name="Fokt H."/>
            <person name="Baines J."/>
        </authorList>
    </citation>
    <scope>NUCLEOTIDE SEQUENCE</scope>
    <source>
        <strain evidence="1">KH569_7</strain>
    </source>
</reference>